<evidence type="ECO:0000313" key="1">
    <source>
        <dbReference type="EMBL" id="GME81424.1"/>
    </source>
</evidence>
<comment type="caution">
    <text evidence="1">The sequence shown here is derived from an EMBL/GenBank/DDBJ whole genome shotgun (WGS) entry which is preliminary data.</text>
</comment>
<protein>
    <submittedName>
        <fullName evidence="1">Unnamed protein product</fullName>
    </submittedName>
</protein>
<dbReference type="EMBL" id="BSXS01003499">
    <property type="protein sequence ID" value="GME81424.1"/>
    <property type="molecule type" value="Genomic_DNA"/>
</dbReference>
<keyword evidence="2" id="KW-1185">Reference proteome</keyword>
<reference evidence="1" key="1">
    <citation type="submission" date="2023-04" db="EMBL/GenBank/DDBJ databases">
        <title>Ambrosiozyma monospora NBRC 10751.</title>
        <authorList>
            <person name="Ichikawa N."/>
            <person name="Sato H."/>
            <person name="Tonouchi N."/>
        </authorList>
    </citation>
    <scope>NUCLEOTIDE SEQUENCE</scope>
    <source>
        <strain evidence="1">NBRC 10751</strain>
    </source>
</reference>
<sequence>MGPPPGAFVMPPFQQGFMMYGPPPPVPQVSNGAGSPGPMGVPPPTLYYGGPPQQPHQGPRQHRGSRGSYGNGMRSGGGIPKY</sequence>
<dbReference type="Proteomes" id="UP001165064">
    <property type="component" value="Unassembled WGS sequence"/>
</dbReference>
<name>A0ACB5T4L4_AMBMO</name>
<proteinExistence type="predicted"/>
<gene>
    <name evidence="1" type="ORF">Amon02_000492500</name>
</gene>
<accession>A0ACB5T4L4</accession>
<evidence type="ECO:0000313" key="2">
    <source>
        <dbReference type="Proteomes" id="UP001165064"/>
    </source>
</evidence>
<organism evidence="1 2">
    <name type="scientific">Ambrosiozyma monospora</name>
    <name type="common">Yeast</name>
    <name type="synonym">Endomycopsis monosporus</name>
    <dbReference type="NCBI Taxonomy" id="43982"/>
    <lineage>
        <taxon>Eukaryota</taxon>
        <taxon>Fungi</taxon>
        <taxon>Dikarya</taxon>
        <taxon>Ascomycota</taxon>
        <taxon>Saccharomycotina</taxon>
        <taxon>Pichiomycetes</taxon>
        <taxon>Pichiales</taxon>
        <taxon>Pichiaceae</taxon>
        <taxon>Ambrosiozyma</taxon>
    </lineage>
</organism>